<accession>A0ABP0NYT9</accession>
<dbReference type="Proteomes" id="UP001642464">
    <property type="component" value="Unassembled WGS sequence"/>
</dbReference>
<evidence type="ECO:0000256" key="1">
    <source>
        <dbReference type="SAM" id="MobiDB-lite"/>
    </source>
</evidence>
<name>A0ABP0NYT9_9DINO</name>
<feature type="region of interest" description="Disordered" evidence="1">
    <location>
        <begin position="30"/>
        <end position="59"/>
    </location>
</feature>
<dbReference type="InterPro" id="IPR003421">
    <property type="entry name" value="Opine_DH"/>
</dbReference>
<gene>
    <name evidence="6" type="ORF">SCF082_LOCUS34556</name>
</gene>
<evidence type="ECO:0000259" key="5">
    <source>
        <dbReference type="Pfam" id="PF24882"/>
    </source>
</evidence>
<keyword evidence="2" id="KW-0732">Signal</keyword>
<evidence type="ECO:0000259" key="3">
    <source>
        <dbReference type="Pfam" id="PF02317"/>
    </source>
</evidence>
<dbReference type="PANTHER" id="PTHR38015">
    <property type="entry name" value="BLR6086 PROTEIN"/>
    <property type="match status" value="1"/>
</dbReference>
<proteinExistence type="predicted"/>
<dbReference type="InterPro" id="IPR056772">
    <property type="entry name" value="RecA-like_ORC2"/>
</dbReference>
<evidence type="ECO:0000256" key="2">
    <source>
        <dbReference type="SAM" id="SignalP"/>
    </source>
</evidence>
<feature type="domain" description="Opine dehydrogenase" evidence="3">
    <location>
        <begin position="680"/>
        <end position="854"/>
    </location>
</feature>
<evidence type="ECO:0000259" key="4">
    <source>
        <dbReference type="Pfam" id="PF04084"/>
    </source>
</evidence>
<reference evidence="6 7" key="1">
    <citation type="submission" date="2024-02" db="EMBL/GenBank/DDBJ databases">
        <authorList>
            <person name="Chen Y."/>
            <person name="Shah S."/>
            <person name="Dougan E. K."/>
            <person name="Thang M."/>
            <person name="Chan C."/>
        </authorList>
    </citation>
    <scope>NUCLEOTIDE SEQUENCE [LARGE SCALE GENOMIC DNA]</scope>
</reference>
<dbReference type="Pfam" id="PF04084">
    <property type="entry name" value="RecA-like_ORC2"/>
    <property type="match status" value="1"/>
</dbReference>
<dbReference type="EMBL" id="CAXAMM010031779">
    <property type="protein sequence ID" value="CAK9068714.1"/>
    <property type="molecule type" value="Genomic_DNA"/>
</dbReference>
<feature type="region of interest" description="Disordered" evidence="1">
    <location>
        <begin position="890"/>
        <end position="912"/>
    </location>
</feature>
<feature type="compositionally biased region" description="Low complexity" evidence="1">
    <location>
        <begin position="36"/>
        <end position="47"/>
    </location>
</feature>
<dbReference type="Gene3D" id="1.10.1040.10">
    <property type="entry name" value="N-(1-d-carboxylethyl)-l-norvaline Dehydrogenase, domain 2"/>
    <property type="match status" value="1"/>
</dbReference>
<dbReference type="Gene3D" id="3.40.50.720">
    <property type="entry name" value="NAD(P)-binding Rossmann-like Domain"/>
    <property type="match status" value="1"/>
</dbReference>
<feature type="domain" description="Origin recognition complex subunit 2 winged-helix" evidence="5">
    <location>
        <begin position="382"/>
        <end position="433"/>
    </location>
</feature>
<feature type="region of interest" description="Disordered" evidence="1">
    <location>
        <begin position="78"/>
        <end position="122"/>
    </location>
</feature>
<dbReference type="Pfam" id="PF24882">
    <property type="entry name" value="WHD_ORC2"/>
    <property type="match status" value="1"/>
</dbReference>
<feature type="chain" id="PRO_5045667426" evidence="2">
    <location>
        <begin position="29"/>
        <end position="912"/>
    </location>
</feature>
<organism evidence="6 7">
    <name type="scientific">Durusdinium trenchii</name>
    <dbReference type="NCBI Taxonomy" id="1381693"/>
    <lineage>
        <taxon>Eukaryota</taxon>
        <taxon>Sar</taxon>
        <taxon>Alveolata</taxon>
        <taxon>Dinophyceae</taxon>
        <taxon>Suessiales</taxon>
        <taxon>Symbiodiniaceae</taxon>
        <taxon>Durusdinium</taxon>
    </lineage>
</organism>
<protein>
    <submittedName>
        <fullName evidence="6">Octopine dehydrogenase (OcDH)</fullName>
    </submittedName>
</protein>
<sequence>MVLRDLGIYFSVIMLIVLGFFLQRRAWADNEGSDGGSAPSDGGSSSGQFTESQSECPRVVGHGSEMVAGSWRSKEGAKNQGCALHHARTPPWSGKERPMGPFQRGAGRGRGRKKAPPEAPELPEGVAEDFWMSGTTARLPSLDQLKQLLAKGGQAKECLAASEAVARQQGVEEILAASKDRWLQRLKMGFNLLFEGTGSKWRLLERFAQELRHLPVDVCCLDGFDAHASVPGFLRQLLAHGGQHRGVGSLEALVAAVLAARDTVLVLVVHNLEALPPQQQAALGWLATDPKVWLVASVDHLWAAVAWSSDMLKDFNFSREEVHTMEGYEIELKGKYPEHPPSWSDPFTVEVSSKVSMGLVLKSLTSNHRELVEVMAKNQLEGRKEGISMPDLLVVAEDRMIANNLTKLRRLLNELTDHDIVVQRQGHDGSTVYALVAKDPLLRRLAQGEMPCDGEADKDEDDDEAPSSIEWPELARAICAAWGGSGLGKGEVVVTLIAAGNSGHVCAALIDGNTQGRVKVQLLTSRPELFQSLRPKVRFPNGEMQEGLLYRVSRNPAELIPNSDIVLWTGPVTSTKEVFEKLQPYFDARRTCIGTIFAQGLVHVSAQRIFGPHVRFFALRNIPWLCRVVKAGEESAISGAKSAIGVMTCNLSEEWVKRELEPLFVVQKCGKREPTLELLPDFCPVVFNPANQIIHPARYWAMFRNWRGVPLSKEEEPPEWLYRDMDETAGQVLVVLDEELQALKDAYYQATGAEGCHHVIPLATRLLEQYGDQIADQSTMAKMVGTNKAYSMARTPVLRTMQGVMPHPNHRVVTDDIGWGLCVLVSIAERLQDFGVQTPTTMMRMLIEWHQKIMKKEYLYNGRLRGRDCAELVLLGPGDELSMVAKGVESESGGDWISKADGQASEPRYGNP</sequence>
<dbReference type="InterPro" id="IPR056773">
    <property type="entry name" value="WHD_ORC2"/>
</dbReference>
<dbReference type="PANTHER" id="PTHR38015:SF1">
    <property type="entry name" value="OPINE DEHYDROGENASE DOMAIN-CONTAINING PROTEIN"/>
    <property type="match status" value="1"/>
</dbReference>
<evidence type="ECO:0000313" key="7">
    <source>
        <dbReference type="Proteomes" id="UP001642464"/>
    </source>
</evidence>
<comment type="caution">
    <text evidence="6">The sequence shown here is derived from an EMBL/GenBank/DDBJ whole genome shotgun (WGS) entry which is preliminary data.</text>
</comment>
<dbReference type="InterPro" id="IPR008927">
    <property type="entry name" value="6-PGluconate_DH-like_C_sf"/>
</dbReference>
<dbReference type="Pfam" id="PF02317">
    <property type="entry name" value="Octopine_DH"/>
    <property type="match status" value="1"/>
</dbReference>
<dbReference type="InterPro" id="IPR013328">
    <property type="entry name" value="6PGD_dom2"/>
</dbReference>
<dbReference type="SUPFAM" id="SSF48179">
    <property type="entry name" value="6-phosphogluconate dehydrogenase C-terminal domain-like"/>
    <property type="match status" value="1"/>
</dbReference>
<dbReference type="InterPro" id="IPR051729">
    <property type="entry name" value="Opine/Lysopine_DH"/>
</dbReference>
<feature type="signal peptide" evidence="2">
    <location>
        <begin position="1"/>
        <end position="28"/>
    </location>
</feature>
<keyword evidence="7" id="KW-1185">Reference proteome</keyword>
<feature type="domain" description="Origin recognition complex subunit 2 RecA-like" evidence="4">
    <location>
        <begin position="172"/>
        <end position="318"/>
    </location>
</feature>
<evidence type="ECO:0000313" key="6">
    <source>
        <dbReference type="EMBL" id="CAK9068714.1"/>
    </source>
</evidence>